<comment type="caution">
    <text evidence="1">The sequence shown here is derived from an EMBL/GenBank/DDBJ whole genome shotgun (WGS) entry which is preliminary data.</text>
</comment>
<accession>A0A4U5MQW0</accession>
<reference evidence="1 2" key="2">
    <citation type="journal article" date="2019" name="G3 (Bethesda)">
        <title>Hybrid Assembly of the Genome of the Entomopathogenic Nematode Steinernema carpocapsae Identifies the X-Chromosome.</title>
        <authorList>
            <person name="Serra L."/>
            <person name="Macchietto M."/>
            <person name="Macias-Munoz A."/>
            <person name="McGill C.J."/>
            <person name="Rodriguez I.M."/>
            <person name="Rodriguez B."/>
            <person name="Murad R."/>
            <person name="Mortazavi A."/>
        </authorList>
    </citation>
    <scope>NUCLEOTIDE SEQUENCE [LARGE SCALE GENOMIC DNA]</scope>
    <source>
        <strain evidence="1 2">ALL</strain>
    </source>
</reference>
<name>A0A4U5MQW0_STECR</name>
<evidence type="ECO:0000313" key="2">
    <source>
        <dbReference type="Proteomes" id="UP000298663"/>
    </source>
</evidence>
<gene>
    <name evidence="1" type="ORF">L596_019250</name>
</gene>
<dbReference type="Proteomes" id="UP000298663">
    <property type="component" value="Unassembled WGS sequence"/>
</dbReference>
<dbReference type="AlphaFoldDB" id="A0A4U5MQW0"/>
<organism evidence="1 2">
    <name type="scientific">Steinernema carpocapsae</name>
    <name type="common">Entomopathogenic nematode</name>
    <dbReference type="NCBI Taxonomy" id="34508"/>
    <lineage>
        <taxon>Eukaryota</taxon>
        <taxon>Metazoa</taxon>
        <taxon>Ecdysozoa</taxon>
        <taxon>Nematoda</taxon>
        <taxon>Chromadorea</taxon>
        <taxon>Rhabditida</taxon>
        <taxon>Tylenchina</taxon>
        <taxon>Panagrolaimomorpha</taxon>
        <taxon>Strongyloidoidea</taxon>
        <taxon>Steinernematidae</taxon>
        <taxon>Steinernema</taxon>
    </lineage>
</organism>
<reference evidence="1 2" key="1">
    <citation type="journal article" date="2015" name="Genome Biol.">
        <title>Comparative genomics of Steinernema reveals deeply conserved gene regulatory networks.</title>
        <authorList>
            <person name="Dillman A.R."/>
            <person name="Macchietto M."/>
            <person name="Porter C.F."/>
            <person name="Rogers A."/>
            <person name="Williams B."/>
            <person name="Antoshechkin I."/>
            <person name="Lee M.M."/>
            <person name="Goodwin Z."/>
            <person name="Lu X."/>
            <person name="Lewis E.E."/>
            <person name="Goodrich-Blair H."/>
            <person name="Stock S.P."/>
            <person name="Adams B.J."/>
            <person name="Sternberg P.W."/>
            <person name="Mortazavi A."/>
        </authorList>
    </citation>
    <scope>NUCLEOTIDE SEQUENCE [LARGE SCALE GENOMIC DNA]</scope>
    <source>
        <strain evidence="1 2">ALL</strain>
    </source>
</reference>
<protein>
    <submittedName>
        <fullName evidence="1">Uncharacterized protein</fullName>
    </submittedName>
</protein>
<dbReference type="EMBL" id="AZBU02000006">
    <property type="protein sequence ID" value="TKR71693.1"/>
    <property type="molecule type" value="Genomic_DNA"/>
</dbReference>
<proteinExistence type="predicted"/>
<evidence type="ECO:0000313" key="1">
    <source>
        <dbReference type="EMBL" id="TKR71693.1"/>
    </source>
</evidence>
<keyword evidence="2" id="KW-1185">Reference proteome</keyword>
<sequence>MRTLVSKCHKTEIVNLKRGVLNVSPYQLFTTKQFSFFGLKTCRVVAVQIVNSKSRSPNCALTASCKFREFQ</sequence>